<evidence type="ECO:0000256" key="1">
    <source>
        <dbReference type="ARBA" id="ARBA00022692"/>
    </source>
</evidence>
<dbReference type="InterPro" id="IPR020846">
    <property type="entry name" value="MFS_dom"/>
</dbReference>
<dbReference type="Pfam" id="PF07690">
    <property type="entry name" value="MFS_1"/>
    <property type="match status" value="1"/>
</dbReference>
<comment type="caution">
    <text evidence="6">The sequence shown here is derived from an EMBL/GenBank/DDBJ whole genome shotgun (WGS) entry which is preliminary data.</text>
</comment>
<proteinExistence type="predicted"/>
<keyword evidence="2 4" id="KW-1133">Transmembrane helix</keyword>
<dbReference type="RefSeq" id="WP_139349873.1">
    <property type="nucleotide sequence ID" value="NZ_MVBK01000049.1"/>
</dbReference>
<protein>
    <recommendedName>
        <fullName evidence="5">Major facilitator superfamily (MFS) profile domain-containing protein</fullName>
    </recommendedName>
</protein>
<evidence type="ECO:0000256" key="2">
    <source>
        <dbReference type="ARBA" id="ARBA00022989"/>
    </source>
</evidence>
<evidence type="ECO:0000313" key="7">
    <source>
        <dbReference type="Proteomes" id="UP000189462"/>
    </source>
</evidence>
<dbReference type="PROSITE" id="PS50850">
    <property type="entry name" value="MFS"/>
    <property type="match status" value="1"/>
</dbReference>
<feature type="transmembrane region" description="Helical" evidence="4">
    <location>
        <begin position="191"/>
        <end position="212"/>
    </location>
</feature>
<dbReference type="AlphaFoldDB" id="A0A1V3NGS3"/>
<feature type="transmembrane region" description="Helical" evidence="4">
    <location>
        <begin position="125"/>
        <end position="143"/>
    </location>
</feature>
<dbReference type="GO" id="GO:0005886">
    <property type="term" value="C:plasma membrane"/>
    <property type="evidence" value="ECO:0007669"/>
    <property type="project" value="TreeGrafter"/>
</dbReference>
<name>A0A1V3NGS3_9GAMM</name>
<evidence type="ECO:0000259" key="5">
    <source>
        <dbReference type="PROSITE" id="PS50850"/>
    </source>
</evidence>
<evidence type="ECO:0000256" key="3">
    <source>
        <dbReference type="ARBA" id="ARBA00023136"/>
    </source>
</evidence>
<keyword evidence="7" id="KW-1185">Reference proteome</keyword>
<evidence type="ECO:0000313" key="6">
    <source>
        <dbReference type="EMBL" id="OOG24255.1"/>
    </source>
</evidence>
<dbReference type="GO" id="GO:0022857">
    <property type="term" value="F:transmembrane transporter activity"/>
    <property type="evidence" value="ECO:0007669"/>
    <property type="project" value="InterPro"/>
</dbReference>
<feature type="domain" description="Major facilitator superfamily (MFS) profile" evidence="5">
    <location>
        <begin position="28"/>
        <end position="220"/>
    </location>
</feature>
<dbReference type="PANTHER" id="PTHR43129">
    <property type="entry name" value="FOSMIDOMYCIN RESISTANCE PROTEIN"/>
    <property type="match status" value="1"/>
</dbReference>
<dbReference type="InterPro" id="IPR011701">
    <property type="entry name" value="MFS"/>
</dbReference>
<dbReference type="Proteomes" id="UP000189462">
    <property type="component" value="Unassembled WGS sequence"/>
</dbReference>
<feature type="non-terminal residue" evidence="6">
    <location>
        <position position="1"/>
    </location>
</feature>
<dbReference type="Gene3D" id="1.20.1250.20">
    <property type="entry name" value="MFS general substrate transporter like domains"/>
    <property type="match status" value="1"/>
</dbReference>
<dbReference type="OrthoDB" id="8894129at2"/>
<dbReference type="InterPro" id="IPR036259">
    <property type="entry name" value="MFS_trans_sf"/>
</dbReference>
<keyword evidence="1 4" id="KW-0812">Transmembrane</keyword>
<organism evidence="6 7">
    <name type="scientific">Thioalkalivibrio denitrificans</name>
    <dbReference type="NCBI Taxonomy" id="108003"/>
    <lineage>
        <taxon>Bacteria</taxon>
        <taxon>Pseudomonadati</taxon>
        <taxon>Pseudomonadota</taxon>
        <taxon>Gammaproteobacteria</taxon>
        <taxon>Chromatiales</taxon>
        <taxon>Ectothiorhodospiraceae</taxon>
        <taxon>Thioalkalivibrio</taxon>
    </lineage>
</organism>
<feature type="transmembrane region" description="Helical" evidence="4">
    <location>
        <begin position="155"/>
        <end position="179"/>
    </location>
</feature>
<dbReference type="SUPFAM" id="SSF103473">
    <property type="entry name" value="MFS general substrate transporter"/>
    <property type="match status" value="1"/>
</dbReference>
<dbReference type="PANTHER" id="PTHR43129:SF1">
    <property type="entry name" value="FOSMIDOMYCIN RESISTANCE PROTEIN"/>
    <property type="match status" value="1"/>
</dbReference>
<evidence type="ECO:0000256" key="4">
    <source>
        <dbReference type="SAM" id="Phobius"/>
    </source>
</evidence>
<feature type="transmembrane region" description="Helical" evidence="4">
    <location>
        <begin position="67"/>
        <end position="88"/>
    </location>
</feature>
<reference evidence="6 7" key="1">
    <citation type="submission" date="2017-02" db="EMBL/GenBank/DDBJ databases">
        <title>Genomic diversity within the haloalkaliphilic genus Thioalkalivibrio.</title>
        <authorList>
            <person name="Ahn A.-C."/>
            <person name="Meier-Kolthoff J."/>
            <person name="Overmars L."/>
            <person name="Richter M."/>
            <person name="Woyke T."/>
            <person name="Sorokin D.Y."/>
            <person name="Muyzer G."/>
        </authorList>
    </citation>
    <scope>NUCLEOTIDE SEQUENCE [LARGE SCALE GENOMIC DNA]</scope>
    <source>
        <strain evidence="6 7">ALJD</strain>
    </source>
</reference>
<sequence>LCDADERHEARAAAARSRANGERTGIALLMTPVIAALFAFYVIIAMAGSGIKSFSVVALVDLHGITLASANMALSAYFVAAAAGTLLGGWMADRVQRRELATAVAFILSAGFVMLLTFAGLPLAGVFGLMLGAGFFIAVVAPMRDVMVRQAAPRGTVGTAFGLVTTGFSAGAAVAPVLLGWVVDQGAPGGVFWAIGAFTLAGVLTLTGVGAARAAHRVRA</sequence>
<feature type="transmembrane region" description="Helical" evidence="4">
    <location>
        <begin position="100"/>
        <end position="119"/>
    </location>
</feature>
<gene>
    <name evidence="6" type="ORF">B1C78_09230</name>
</gene>
<keyword evidence="3 4" id="KW-0472">Membrane</keyword>
<accession>A0A1V3NGS3</accession>
<dbReference type="EMBL" id="MVBK01000049">
    <property type="protein sequence ID" value="OOG24255.1"/>
    <property type="molecule type" value="Genomic_DNA"/>
</dbReference>
<feature type="transmembrane region" description="Helical" evidence="4">
    <location>
        <begin position="26"/>
        <end position="47"/>
    </location>
</feature>